<dbReference type="PROSITE" id="PS00189">
    <property type="entry name" value="LIPOYL"/>
    <property type="match status" value="1"/>
</dbReference>
<evidence type="ECO:0000256" key="3">
    <source>
        <dbReference type="ARBA" id="ARBA00022679"/>
    </source>
</evidence>
<dbReference type="PROSITE" id="PS50968">
    <property type="entry name" value="BIOTINYL_LIPOYL"/>
    <property type="match status" value="1"/>
</dbReference>
<evidence type="ECO:0000256" key="2">
    <source>
        <dbReference type="ARBA" id="ARBA00011484"/>
    </source>
</evidence>
<dbReference type="Pfam" id="PF00364">
    <property type="entry name" value="Biotin_lipoyl"/>
    <property type="match status" value="1"/>
</dbReference>
<dbReference type="Gene3D" id="2.40.50.100">
    <property type="match status" value="1"/>
</dbReference>
<name>A0ABT9FYQ7_LEPDI</name>
<keyword evidence="4" id="KW-0450">Lipoyl</keyword>
<accession>A0ABT9FYQ7</accession>
<dbReference type="EMBL" id="JAUZEE010000001">
    <property type="protein sequence ID" value="MDP4299348.1"/>
    <property type="molecule type" value="Genomic_DNA"/>
</dbReference>
<evidence type="ECO:0000256" key="4">
    <source>
        <dbReference type="ARBA" id="ARBA00022823"/>
    </source>
</evidence>
<protein>
    <submittedName>
        <fullName evidence="7">Lipoyl domain-containing protein</fullName>
    </submittedName>
</protein>
<dbReference type="PANTHER" id="PTHR43178">
    <property type="entry name" value="DIHYDROLIPOAMIDE ACETYLTRANSFERASE COMPONENT OF PYRUVATE DEHYDROGENASE COMPLEX"/>
    <property type="match status" value="1"/>
</dbReference>
<dbReference type="PANTHER" id="PTHR43178:SF5">
    <property type="entry name" value="LIPOAMIDE ACYLTRANSFERASE COMPONENT OF BRANCHED-CHAIN ALPHA-KETO ACID DEHYDROGENASE COMPLEX, MITOCHONDRIAL"/>
    <property type="match status" value="1"/>
</dbReference>
<gene>
    <name evidence="7" type="ORF">Q8X39_01760</name>
</gene>
<evidence type="ECO:0000313" key="7">
    <source>
        <dbReference type="EMBL" id="MDP4299348.1"/>
    </source>
</evidence>
<evidence type="ECO:0000259" key="6">
    <source>
        <dbReference type="PROSITE" id="PS50968"/>
    </source>
</evidence>
<reference evidence="7 8" key="1">
    <citation type="submission" date="2023-08" db="EMBL/GenBank/DDBJ databases">
        <authorList>
            <person name="Roldan D.M."/>
            <person name="Menes R.J."/>
        </authorList>
    </citation>
    <scope>NUCLEOTIDE SEQUENCE [LARGE SCALE GENOMIC DNA]</scope>
    <source>
        <strain evidence="7 8">CCM 2812</strain>
    </source>
</reference>
<dbReference type="InterPro" id="IPR000089">
    <property type="entry name" value="Biotin_lipoyl"/>
</dbReference>
<comment type="cofactor">
    <cofactor evidence="1">
        <name>(R)-lipoate</name>
        <dbReference type="ChEBI" id="CHEBI:83088"/>
    </cofactor>
</comment>
<evidence type="ECO:0000313" key="8">
    <source>
        <dbReference type="Proteomes" id="UP001235760"/>
    </source>
</evidence>
<proteinExistence type="predicted"/>
<keyword evidence="8" id="KW-1185">Reference proteome</keyword>
<evidence type="ECO:0000256" key="1">
    <source>
        <dbReference type="ARBA" id="ARBA00001938"/>
    </source>
</evidence>
<dbReference type="InterPro" id="IPR003016">
    <property type="entry name" value="2-oxoA_DH_lipoyl-BS"/>
</dbReference>
<feature type="domain" description="Lipoyl-binding" evidence="6">
    <location>
        <begin position="2"/>
        <end position="77"/>
    </location>
</feature>
<dbReference type="Proteomes" id="UP001235760">
    <property type="component" value="Unassembled WGS sequence"/>
</dbReference>
<evidence type="ECO:0000256" key="5">
    <source>
        <dbReference type="ARBA" id="ARBA00023315"/>
    </source>
</evidence>
<dbReference type="SUPFAM" id="SSF51230">
    <property type="entry name" value="Single hybrid motif"/>
    <property type="match status" value="1"/>
</dbReference>
<keyword evidence="3" id="KW-0808">Transferase</keyword>
<comment type="subunit">
    <text evidence="2">Forms a 24-polypeptide structural core with octahedral symmetry.</text>
</comment>
<organism evidence="7 8">
    <name type="scientific">Leptothrix discophora</name>
    <dbReference type="NCBI Taxonomy" id="89"/>
    <lineage>
        <taxon>Bacteria</taxon>
        <taxon>Pseudomonadati</taxon>
        <taxon>Pseudomonadota</taxon>
        <taxon>Betaproteobacteria</taxon>
        <taxon>Burkholderiales</taxon>
        <taxon>Sphaerotilaceae</taxon>
        <taxon>Leptothrix</taxon>
    </lineage>
</organism>
<dbReference type="InterPro" id="IPR050743">
    <property type="entry name" value="2-oxoacid_DH_E2_comp"/>
</dbReference>
<sequence>MDIPVVMPQLGNEIEEALIQQWHKAVGETVAAGEALLTIETPKVTIDIEAPAAGVLKEITVPIDELAGVGATLGLIDGDGA</sequence>
<dbReference type="InterPro" id="IPR011053">
    <property type="entry name" value="Single_hybrid_motif"/>
</dbReference>
<comment type="caution">
    <text evidence="7">The sequence shown here is derived from an EMBL/GenBank/DDBJ whole genome shotgun (WGS) entry which is preliminary data.</text>
</comment>
<dbReference type="CDD" id="cd06849">
    <property type="entry name" value="lipoyl_domain"/>
    <property type="match status" value="1"/>
</dbReference>
<keyword evidence="5" id="KW-0012">Acyltransferase</keyword>
<dbReference type="RefSeq" id="WP_305747907.1">
    <property type="nucleotide sequence ID" value="NZ_JAUZEE010000001.1"/>
</dbReference>